<evidence type="ECO:0000256" key="3">
    <source>
        <dbReference type="ARBA" id="ARBA00023163"/>
    </source>
</evidence>
<dbReference type="PANTHER" id="PTHR44688:SF16">
    <property type="entry name" value="DNA-BINDING TRANSCRIPTIONAL ACTIVATOR DEVR_DOSR"/>
    <property type="match status" value="1"/>
</dbReference>
<evidence type="ECO:0000256" key="1">
    <source>
        <dbReference type="ARBA" id="ARBA00023015"/>
    </source>
</evidence>
<dbReference type="OrthoDB" id="5497412at2"/>
<dbReference type="InterPro" id="IPR036388">
    <property type="entry name" value="WH-like_DNA-bd_sf"/>
</dbReference>
<dbReference type="GO" id="GO:0006355">
    <property type="term" value="P:regulation of DNA-templated transcription"/>
    <property type="evidence" value="ECO:0007669"/>
    <property type="project" value="InterPro"/>
</dbReference>
<evidence type="ECO:0000313" key="6">
    <source>
        <dbReference type="Proteomes" id="UP000095463"/>
    </source>
</evidence>
<keyword evidence="2" id="KW-0238">DNA-binding</keyword>
<dbReference type="SUPFAM" id="SSF46894">
    <property type="entry name" value="C-terminal effector domain of the bipartite response regulators"/>
    <property type="match status" value="1"/>
</dbReference>
<gene>
    <name evidence="5" type="ORF">VW23_002915</name>
</gene>
<dbReference type="InterPro" id="IPR000792">
    <property type="entry name" value="Tscrpt_reg_LuxR_C"/>
</dbReference>
<protein>
    <recommendedName>
        <fullName evidence="4">HTH luxR-type domain-containing protein</fullName>
    </recommendedName>
</protein>
<dbReference type="InterPro" id="IPR016032">
    <property type="entry name" value="Sig_transdc_resp-reg_C-effctor"/>
</dbReference>
<organism evidence="5 6">
    <name type="scientific">Devosia insulae DS-56</name>
    <dbReference type="NCBI Taxonomy" id="1116389"/>
    <lineage>
        <taxon>Bacteria</taxon>
        <taxon>Pseudomonadati</taxon>
        <taxon>Pseudomonadota</taxon>
        <taxon>Alphaproteobacteria</taxon>
        <taxon>Hyphomicrobiales</taxon>
        <taxon>Devosiaceae</taxon>
        <taxon>Devosia</taxon>
    </lineage>
</organism>
<dbReference type="PANTHER" id="PTHR44688">
    <property type="entry name" value="DNA-BINDING TRANSCRIPTIONAL ACTIVATOR DEVR_DOSR"/>
    <property type="match status" value="1"/>
</dbReference>
<dbReference type="CDD" id="cd06170">
    <property type="entry name" value="LuxR_C_like"/>
    <property type="match status" value="1"/>
</dbReference>
<accession>A0A1E5XJP9</accession>
<dbReference type="RefSeq" id="WP_069911890.1">
    <property type="nucleotide sequence ID" value="NZ_LAJE02000354.1"/>
</dbReference>
<dbReference type="Pfam" id="PF00196">
    <property type="entry name" value="GerE"/>
    <property type="match status" value="1"/>
</dbReference>
<proteinExistence type="predicted"/>
<dbReference type="Gene3D" id="1.10.10.10">
    <property type="entry name" value="Winged helix-like DNA-binding domain superfamily/Winged helix DNA-binding domain"/>
    <property type="match status" value="1"/>
</dbReference>
<evidence type="ECO:0000313" key="5">
    <source>
        <dbReference type="EMBL" id="OEO28818.1"/>
    </source>
</evidence>
<dbReference type="SMART" id="SM00421">
    <property type="entry name" value="HTH_LUXR"/>
    <property type="match status" value="1"/>
</dbReference>
<dbReference type="GO" id="GO:0003677">
    <property type="term" value="F:DNA binding"/>
    <property type="evidence" value="ECO:0007669"/>
    <property type="project" value="UniProtKB-KW"/>
</dbReference>
<reference evidence="5 6" key="1">
    <citation type="journal article" date="2015" name="Genome Announc.">
        <title>Genome Assemblies of Three Soil-Associated Devosia species: D. insulae, D. limi, and D. soli.</title>
        <authorList>
            <person name="Hassan Y.I."/>
            <person name="Lepp D."/>
            <person name="Zhou T."/>
        </authorList>
    </citation>
    <scope>NUCLEOTIDE SEQUENCE [LARGE SCALE GENOMIC DNA]</scope>
    <source>
        <strain evidence="5 6">DS-56</strain>
    </source>
</reference>
<dbReference type="Proteomes" id="UP000095463">
    <property type="component" value="Unassembled WGS sequence"/>
</dbReference>
<name>A0A1E5XJP9_9HYPH</name>
<keyword evidence="1" id="KW-0805">Transcription regulation</keyword>
<feature type="domain" description="HTH luxR-type" evidence="4">
    <location>
        <begin position="312"/>
        <end position="369"/>
    </location>
</feature>
<evidence type="ECO:0000259" key="4">
    <source>
        <dbReference type="SMART" id="SM00421"/>
    </source>
</evidence>
<keyword evidence="6" id="KW-1185">Reference proteome</keyword>
<evidence type="ECO:0000256" key="2">
    <source>
        <dbReference type="ARBA" id="ARBA00023125"/>
    </source>
</evidence>
<dbReference type="AlphaFoldDB" id="A0A1E5XJP9"/>
<keyword evidence="3" id="KW-0804">Transcription</keyword>
<dbReference type="EMBL" id="LAJE02000354">
    <property type="protein sequence ID" value="OEO28818.1"/>
    <property type="molecule type" value="Genomic_DNA"/>
</dbReference>
<comment type="caution">
    <text evidence="5">The sequence shown here is derived from an EMBL/GenBank/DDBJ whole genome shotgun (WGS) entry which is preliminary data.</text>
</comment>
<sequence>MNESEALSGLVGQIYDAAIDPGFWPDALRETARFVGGCSAAIYSKDPTSRSGGVLYDDGGLSPAYQRLYFERYVQLDPATTRHFFTEIGELVSTVDIMPHAEFQQSRFYREWVQPQHLVDFVSTVLDRSGTSASMFGVFRHERDGVVDEATRHRMHLVVPHVRRAALIGRALEQHSARAEVLASSLDSIRAGMFLIGATGALVHANAAGHGLLAPGGPLRVASGRLVTADAALEQCLRDAASFDDGGEALLGERGIALPITGHGGEALVAHVLPLSSGFRRQVRTNYSAVAALFVQRAELHIETAPEALIRAYGLTPAELRVLLAIVEIGGAPEVAEALGISETTVKFHLRRLYDKTGSRRHADLVKLLAGFTSLAST</sequence>